<evidence type="ECO:0000313" key="2">
    <source>
        <dbReference type="EMBL" id="CAD7092580.1"/>
    </source>
</evidence>
<protein>
    <submittedName>
        <fullName evidence="2">Uncharacterized protein</fullName>
    </submittedName>
</protein>
<feature type="compositionally biased region" description="Polar residues" evidence="1">
    <location>
        <begin position="299"/>
        <end position="317"/>
    </location>
</feature>
<reference evidence="2 3" key="1">
    <citation type="submission" date="2020-11" db="EMBL/GenBank/DDBJ databases">
        <authorList>
            <person name="Wallbank WR R."/>
            <person name="Pardo Diaz C."/>
            <person name="Kozak K."/>
            <person name="Martin S."/>
            <person name="Jiggins C."/>
            <person name="Moest M."/>
            <person name="Warren A I."/>
            <person name="Generalovic N T."/>
            <person name="Byers J.R.P. K."/>
            <person name="Montejo-Kovacevich G."/>
            <person name="Yen C E."/>
        </authorList>
    </citation>
    <scope>NUCLEOTIDE SEQUENCE [LARGE SCALE GENOMIC DNA]</scope>
</reference>
<dbReference type="OrthoDB" id="6614499at2759"/>
<feature type="region of interest" description="Disordered" evidence="1">
    <location>
        <begin position="161"/>
        <end position="182"/>
    </location>
</feature>
<feature type="region of interest" description="Disordered" evidence="1">
    <location>
        <begin position="196"/>
        <end position="258"/>
    </location>
</feature>
<accession>A0A7R8V5N7</accession>
<sequence length="433" mass="49256">MEAERSESCRPSITTWTPSRCENTALQDDRKDFFGRCGDSLESPAQFTPRRSSRFRQMPVYPRETYVNSGKRRKRGKAKGSKRDESMESNTESGCDTPGQCGAQTDGDSNTGHLDFDSTRKWLPKIKVEICSPGEGILAPVETEKLLIDLNTPKLQVGADNGLQKIKDGSEGRSKSTSAKKRKMVTSVYAPYFSLSATNSPKSNRKSPRNVGSSSTAKATSLRRSRLDDKLSKITKSQYGSTCSLPQSTGKERKKTPQKFNKSVTTFLSANKSQLDQFSSITDHIYQRFGEIEERHNQDASFDSTCVDRNTPVTSKFSARRDQKLTPKPLSKNPTPASRNMKPQRKNEMSRIPIWSVKPYESQLTHAPKVIEFQEVMKEDIKRDNKVAERRNRNVALYKKATRQNERKQIIQGVRSNRRFELQMMYRDQYRCS</sequence>
<feature type="compositionally biased region" description="Basic residues" evidence="1">
    <location>
        <begin position="70"/>
        <end position="80"/>
    </location>
</feature>
<feature type="compositionally biased region" description="Basic and acidic residues" evidence="1">
    <location>
        <begin position="165"/>
        <end position="174"/>
    </location>
</feature>
<feature type="compositionally biased region" description="Polar residues" evidence="1">
    <location>
        <begin position="210"/>
        <end position="219"/>
    </location>
</feature>
<keyword evidence="3" id="KW-1185">Reference proteome</keyword>
<evidence type="ECO:0000313" key="3">
    <source>
        <dbReference type="Proteomes" id="UP000594454"/>
    </source>
</evidence>
<feature type="compositionally biased region" description="Polar residues" evidence="1">
    <location>
        <begin position="102"/>
        <end position="112"/>
    </location>
</feature>
<proteinExistence type="predicted"/>
<organism evidence="2 3">
    <name type="scientific">Hermetia illucens</name>
    <name type="common">Black soldier fly</name>
    <dbReference type="NCBI Taxonomy" id="343691"/>
    <lineage>
        <taxon>Eukaryota</taxon>
        <taxon>Metazoa</taxon>
        <taxon>Ecdysozoa</taxon>
        <taxon>Arthropoda</taxon>
        <taxon>Hexapoda</taxon>
        <taxon>Insecta</taxon>
        <taxon>Pterygota</taxon>
        <taxon>Neoptera</taxon>
        <taxon>Endopterygota</taxon>
        <taxon>Diptera</taxon>
        <taxon>Brachycera</taxon>
        <taxon>Stratiomyomorpha</taxon>
        <taxon>Stratiomyidae</taxon>
        <taxon>Hermetiinae</taxon>
        <taxon>Hermetia</taxon>
    </lineage>
</organism>
<feature type="region of interest" description="Disordered" evidence="1">
    <location>
        <begin position="32"/>
        <end position="117"/>
    </location>
</feature>
<dbReference type="AlphaFoldDB" id="A0A7R8V5N7"/>
<dbReference type="InParanoid" id="A0A7R8V5N7"/>
<gene>
    <name evidence="2" type="ORF">HERILL_LOCUS14932</name>
</gene>
<dbReference type="EMBL" id="LR899014">
    <property type="protein sequence ID" value="CAD7092580.1"/>
    <property type="molecule type" value="Genomic_DNA"/>
</dbReference>
<name>A0A7R8V5N7_HERIL</name>
<feature type="compositionally biased region" description="Polar residues" evidence="1">
    <location>
        <begin position="234"/>
        <end position="249"/>
    </location>
</feature>
<dbReference type="Proteomes" id="UP000594454">
    <property type="component" value="Chromosome 6"/>
</dbReference>
<evidence type="ECO:0000256" key="1">
    <source>
        <dbReference type="SAM" id="MobiDB-lite"/>
    </source>
</evidence>
<feature type="region of interest" description="Disordered" evidence="1">
    <location>
        <begin position="298"/>
        <end position="347"/>
    </location>
</feature>